<evidence type="ECO:0000256" key="1">
    <source>
        <dbReference type="SAM" id="MobiDB-lite"/>
    </source>
</evidence>
<evidence type="ECO:0000313" key="2">
    <source>
        <dbReference type="EMBL" id="CAF1747273.1"/>
    </source>
</evidence>
<dbReference type="AlphaFoldDB" id="A0A816J917"/>
<dbReference type="EMBL" id="HG994373">
    <property type="protein sequence ID" value="CAF1747273.1"/>
    <property type="molecule type" value="Genomic_DNA"/>
</dbReference>
<feature type="region of interest" description="Disordered" evidence="1">
    <location>
        <begin position="1"/>
        <end position="28"/>
    </location>
</feature>
<feature type="compositionally biased region" description="Basic and acidic residues" evidence="1">
    <location>
        <begin position="1"/>
        <end position="14"/>
    </location>
</feature>
<accession>A0A816J917</accession>
<organism evidence="2">
    <name type="scientific">Brassica napus</name>
    <name type="common">Rape</name>
    <dbReference type="NCBI Taxonomy" id="3708"/>
    <lineage>
        <taxon>Eukaryota</taxon>
        <taxon>Viridiplantae</taxon>
        <taxon>Streptophyta</taxon>
        <taxon>Embryophyta</taxon>
        <taxon>Tracheophyta</taxon>
        <taxon>Spermatophyta</taxon>
        <taxon>Magnoliopsida</taxon>
        <taxon>eudicotyledons</taxon>
        <taxon>Gunneridae</taxon>
        <taxon>Pentapetalae</taxon>
        <taxon>rosids</taxon>
        <taxon>malvids</taxon>
        <taxon>Brassicales</taxon>
        <taxon>Brassicaceae</taxon>
        <taxon>Brassiceae</taxon>
        <taxon>Brassica</taxon>
    </lineage>
</organism>
<proteinExistence type="predicted"/>
<reference evidence="2" key="1">
    <citation type="submission" date="2021-01" db="EMBL/GenBank/DDBJ databases">
        <authorList>
            <consortium name="Genoscope - CEA"/>
            <person name="William W."/>
        </authorList>
    </citation>
    <scope>NUCLEOTIDE SEQUENCE</scope>
</reference>
<sequence>MKRKHVPDERDQRRNRSNRSKGFDGRPKCATPHLDSSFHRFFFAFFAEKNKSSGYIHELFNKDRCFKRRQNNLLQEKKITEPDAWVARSPASIDTAEVTFMAEEDWVIVKLDPAQFEKVVGDSVELLCPGLGRCDGG</sequence>
<gene>
    <name evidence="2" type="ORF">DARMORV10_C09P36980.1</name>
</gene>
<dbReference type="Proteomes" id="UP001295469">
    <property type="component" value="Chromosome C09"/>
</dbReference>
<protein>
    <submittedName>
        <fullName evidence="2">(rape) hypothetical protein</fullName>
    </submittedName>
</protein>
<name>A0A816J917_BRANA</name>